<dbReference type="AlphaFoldDB" id="A0A9P9F4I9"/>
<feature type="compositionally biased region" description="Gly residues" evidence="1">
    <location>
        <begin position="83"/>
        <end position="92"/>
    </location>
</feature>
<accession>A0A9P9F4I9</accession>
<reference evidence="2" key="1">
    <citation type="journal article" date="2021" name="Nat. Commun.">
        <title>Genetic determinants of endophytism in the Arabidopsis root mycobiome.</title>
        <authorList>
            <person name="Mesny F."/>
            <person name="Miyauchi S."/>
            <person name="Thiergart T."/>
            <person name="Pickel B."/>
            <person name="Atanasova L."/>
            <person name="Karlsson M."/>
            <person name="Huettel B."/>
            <person name="Barry K.W."/>
            <person name="Haridas S."/>
            <person name="Chen C."/>
            <person name="Bauer D."/>
            <person name="Andreopoulos W."/>
            <person name="Pangilinan J."/>
            <person name="LaButti K."/>
            <person name="Riley R."/>
            <person name="Lipzen A."/>
            <person name="Clum A."/>
            <person name="Drula E."/>
            <person name="Henrissat B."/>
            <person name="Kohler A."/>
            <person name="Grigoriev I.V."/>
            <person name="Martin F.M."/>
            <person name="Hacquard S."/>
        </authorList>
    </citation>
    <scope>NUCLEOTIDE SEQUENCE</scope>
    <source>
        <strain evidence="2">MPI-CAGE-AT-0147</strain>
    </source>
</reference>
<dbReference type="OrthoDB" id="5101503at2759"/>
<dbReference type="EMBL" id="JAGMUV010000006">
    <property type="protein sequence ID" value="KAH7153009.1"/>
    <property type="molecule type" value="Genomic_DNA"/>
</dbReference>
<organism evidence="2 3">
    <name type="scientific">Dactylonectria macrodidyma</name>
    <dbReference type="NCBI Taxonomy" id="307937"/>
    <lineage>
        <taxon>Eukaryota</taxon>
        <taxon>Fungi</taxon>
        <taxon>Dikarya</taxon>
        <taxon>Ascomycota</taxon>
        <taxon>Pezizomycotina</taxon>
        <taxon>Sordariomycetes</taxon>
        <taxon>Hypocreomycetidae</taxon>
        <taxon>Hypocreales</taxon>
        <taxon>Nectriaceae</taxon>
        <taxon>Dactylonectria</taxon>
    </lineage>
</organism>
<feature type="compositionally biased region" description="Low complexity" evidence="1">
    <location>
        <begin position="51"/>
        <end position="61"/>
    </location>
</feature>
<evidence type="ECO:0000313" key="3">
    <source>
        <dbReference type="Proteomes" id="UP000738349"/>
    </source>
</evidence>
<protein>
    <submittedName>
        <fullName evidence="2">Uncharacterized protein</fullName>
    </submittedName>
</protein>
<comment type="caution">
    <text evidence="2">The sequence shown here is derived from an EMBL/GenBank/DDBJ whole genome shotgun (WGS) entry which is preliminary data.</text>
</comment>
<gene>
    <name evidence="2" type="ORF">EDB81DRAFT_441225</name>
</gene>
<keyword evidence="3" id="KW-1185">Reference proteome</keyword>
<name>A0A9P9F4I9_9HYPO</name>
<evidence type="ECO:0000313" key="2">
    <source>
        <dbReference type="EMBL" id="KAH7153009.1"/>
    </source>
</evidence>
<evidence type="ECO:0000256" key="1">
    <source>
        <dbReference type="SAM" id="MobiDB-lite"/>
    </source>
</evidence>
<feature type="compositionally biased region" description="Low complexity" evidence="1">
    <location>
        <begin position="17"/>
        <end position="42"/>
    </location>
</feature>
<sequence>MSSPYSVQIHQHTNERSIGSSYSRSSASSASSGSSTPRSLSPGEYREYGASSQHVSHVSSSGRNIIINHNKVTYDPNSPHVPYGGGYPRSQN</sequence>
<proteinExistence type="predicted"/>
<feature type="region of interest" description="Disordered" evidence="1">
    <location>
        <begin position="1"/>
        <end position="92"/>
    </location>
</feature>
<dbReference type="Proteomes" id="UP000738349">
    <property type="component" value="Unassembled WGS sequence"/>
</dbReference>
<feature type="compositionally biased region" description="Polar residues" evidence="1">
    <location>
        <begin position="1"/>
        <end position="11"/>
    </location>
</feature>